<name>A0A412B1B4_9FIRM</name>
<dbReference type="EMBL" id="QRTC01000001">
    <property type="protein sequence ID" value="RGQ44787.1"/>
    <property type="molecule type" value="Genomic_DNA"/>
</dbReference>
<dbReference type="PROSITE" id="PS00018">
    <property type="entry name" value="EF_HAND_1"/>
    <property type="match status" value="1"/>
</dbReference>
<dbReference type="Gene3D" id="1.10.1330.10">
    <property type="entry name" value="Dockerin domain"/>
    <property type="match status" value="1"/>
</dbReference>
<dbReference type="CDD" id="cd14256">
    <property type="entry name" value="Dockerin_I"/>
    <property type="match status" value="1"/>
</dbReference>
<organism evidence="3 4">
    <name type="scientific">[Clostridium] leptum</name>
    <dbReference type="NCBI Taxonomy" id="1535"/>
    <lineage>
        <taxon>Bacteria</taxon>
        <taxon>Bacillati</taxon>
        <taxon>Bacillota</taxon>
        <taxon>Clostridia</taxon>
        <taxon>Eubacteriales</taxon>
        <taxon>Oscillospiraceae</taxon>
        <taxon>Oscillospiraceae incertae sedis</taxon>
    </lineage>
</organism>
<sequence>MKRKLWKLVIPALLVIALIGYTAISAQGEFVQASYEIELQKPGAELEDARYLRDGNLLLVGGSESECFGVLTDTASQSAQPLWEISGGFRGLSVLPDRVVLACETARYQDGVVQKQIKLFSYGSSDFSQLGKTTVLRGLSDLSSGAFAAASDGTVYLLKSSEPNMLYTTEDVAESSEEKIQSLVPFCDLEEPISELVAAPSNGGVYLVSQSGGLWRVNADEVAAFSGDPVGNGLRMLDSELGVDGTGTVYRISEDDLTVERLYASQSQGAACLYQNGILADFDSRLLLLGADGSVLGQLTLEKRNPAFLFADGGMVYGVSDSNAGIRVEYTNGVTDQVTVEEFAEESNAFLANPLPGVYPLSGGSPESWTVSLNPELLNSGRGGPAVTVRNEATGAAVAWTLDNGLELEGSFFSFPAPEPLEAGNYQVKLSNLCTSGGLPASCVYTVAFTDDTSGSTDSSGTGSSSSSNPSSSGADSRLITSQVYSIDEKTRVMTGIEPGSTLTQIKANLQYDGELVVRNFEGTRVSTGGVGTGATFTLLRDGVPCDQVTLLIYGDLNGDGNVNLKDVSALVEHEFYHESRAVLKGLFLEAADINRDGTYSFEDLDLLYKSIYSFGAPDDKR</sequence>
<dbReference type="InterPro" id="IPR036439">
    <property type="entry name" value="Dockerin_dom_sf"/>
</dbReference>
<dbReference type="InterPro" id="IPR002105">
    <property type="entry name" value="Dockerin_1_rpt"/>
</dbReference>
<proteinExistence type="predicted"/>
<dbReference type="PROSITE" id="PS51766">
    <property type="entry name" value="DOCKERIN"/>
    <property type="match status" value="1"/>
</dbReference>
<dbReference type="SUPFAM" id="SSF101898">
    <property type="entry name" value="NHL repeat"/>
    <property type="match status" value="1"/>
</dbReference>
<evidence type="ECO:0000313" key="3">
    <source>
        <dbReference type="EMBL" id="RGQ44787.1"/>
    </source>
</evidence>
<dbReference type="Pfam" id="PF00404">
    <property type="entry name" value="Dockerin_1"/>
    <property type="match status" value="1"/>
</dbReference>
<evidence type="ECO:0000313" key="4">
    <source>
        <dbReference type="Proteomes" id="UP000284751"/>
    </source>
</evidence>
<reference evidence="3 4" key="1">
    <citation type="submission" date="2018-08" db="EMBL/GenBank/DDBJ databases">
        <title>A genome reference for cultivated species of the human gut microbiota.</title>
        <authorList>
            <person name="Zou Y."/>
            <person name="Xue W."/>
            <person name="Luo G."/>
        </authorList>
    </citation>
    <scope>NUCLEOTIDE SEQUENCE [LARGE SCALE GENOMIC DNA]</scope>
    <source>
        <strain evidence="3 4">AF28-26</strain>
    </source>
</reference>
<evidence type="ECO:0000259" key="2">
    <source>
        <dbReference type="PROSITE" id="PS51766"/>
    </source>
</evidence>
<dbReference type="GO" id="GO:0004553">
    <property type="term" value="F:hydrolase activity, hydrolyzing O-glycosyl compounds"/>
    <property type="evidence" value="ECO:0007669"/>
    <property type="project" value="InterPro"/>
</dbReference>
<feature type="domain" description="Dockerin" evidence="2">
    <location>
        <begin position="550"/>
        <end position="619"/>
    </location>
</feature>
<dbReference type="Proteomes" id="UP000284751">
    <property type="component" value="Unassembled WGS sequence"/>
</dbReference>
<feature type="region of interest" description="Disordered" evidence="1">
    <location>
        <begin position="454"/>
        <end position="477"/>
    </location>
</feature>
<protein>
    <recommendedName>
        <fullName evidence="2">Dockerin domain-containing protein</fullName>
    </recommendedName>
</protein>
<dbReference type="AlphaFoldDB" id="A0A412B1B4"/>
<dbReference type="SUPFAM" id="SSF63446">
    <property type="entry name" value="Type I dockerin domain"/>
    <property type="match status" value="1"/>
</dbReference>
<dbReference type="InterPro" id="IPR016134">
    <property type="entry name" value="Dockerin_dom"/>
</dbReference>
<comment type="caution">
    <text evidence="3">The sequence shown here is derived from an EMBL/GenBank/DDBJ whole genome shotgun (WGS) entry which is preliminary data.</text>
</comment>
<dbReference type="InterPro" id="IPR018247">
    <property type="entry name" value="EF_Hand_1_Ca_BS"/>
</dbReference>
<dbReference type="GO" id="GO:0000272">
    <property type="term" value="P:polysaccharide catabolic process"/>
    <property type="evidence" value="ECO:0007669"/>
    <property type="project" value="InterPro"/>
</dbReference>
<gene>
    <name evidence="3" type="ORF">DWY99_00375</name>
</gene>
<evidence type="ECO:0000256" key="1">
    <source>
        <dbReference type="SAM" id="MobiDB-lite"/>
    </source>
</evidence>
<accession>A0A412B1B4</accession>